<feature type="compositionally biased region" description="Basic and acidic residues" evidence="1">
    <location>
        <begin position="183"/>
        <end position="197"/>
    </location>
</feature>
<dbReference type="RefSeq" id="XP_001739256.1">
    <property type="nucleotide sequence ID" value="XM_001739204.1"/>
</dbReference>
<gene>
    <name evidence="2" type="ORF">EDI_070290</name>
</gene>
<sequence length="232" mass="27422">MKEFQRGSSPAEILNLSIDNEQQYLLSYCSDYEISIFDMNRKVKGKSKWYTGGEQALTSMKVEATCLSAFFTSSNEIVVIDTRGTYQKYCIKEVEMSKIKIEGEGKIETIFGCENWKKNMIKGIIVIMIIISVQGICFTYSEEEEDIIGWDGNEYKRKEEVLKAIKRQEQKIKEKEKIKEREMKRINDENKKFETSSKQKRKNRNERRKLIRKLKESKIKLLNYQELIKNFN</sequence>
<keyword evidence="3" id="KW-1185">Reference proteome</keyword>
<evidence type="ECO:0000313" key="3">
    <source>
        <dbReference type="Proteomes" id="UP000008076"/>
    </source>
</evidence>
<dbReference type="VEuPathDB" id="AmoebaDB:EDI_070290"/>
<dbReference type="KEGG" id="edi:EDI_070290"/>
<dbReference type="Proteomes" id="UP000008076">
    <property type="component" value="Unassembled WGS sequence"/>
</dbReference>
<organism evidence="3">
    <name type="scientific">Entamoeba dispar (strain ATCC PRA-260 / SAW760)</name>
    <dbReference type="NCBI Taxonomy" id="370354"/>
    <lineage>
        <taxon>Eukaryota</taxon>
        <taxon>Amoebozoa</taxon>
        <taxon>Evosea</taxon>
        <taxon>Archamoebae</taxon>
        <taxon>Mastigamoebida</taxon>
        <taxon>Entamoebidae</taxon>
        <taxon>Entamoeba</taxon>
    </lineage>
</organism>
<protein>
    <submittedName>
        <fullName evidence="2">Uncharacterized protein</fullName>
    </submittedName>
</protein>
<accession>B0EM79</accession>
<evidence type="ECO:0000256" key="1">
    <source>
        <dbReference type="SAM" id="MobiDB-lite"/>
    </source>
</evidence>
<name>B0EM79_ENTDS</name>
<dbReference type="GeneID" id="5884459"/>
<reference evidence="3" key="1">
    <citation type="submission" date="2007-12" db="EMBL/GenBank/DDBJ databases">
        <title>Annotation of Entamoeba dispar SAW760.</title>
        <authorList>
            <person name="Lorenzi H."/>
            <person name="Inman J."/>
            <person name="Schobel S."/>
            <person name="Amedeo P."/>
            <person name="Caler E."/>
        </authorList>
    </citation>
    <scope>NUCLEOTIDE SEQUENCE [LARGE SCALE GENOMIC DNA]</scope>
    <source>
        <strain evidence="3">ATCC PRA-260 / SAW760</strain>
    </source>
</reference>
<proteinExistence type="predicted"/>
<dbReference type="AlphaFoldDB" id="B0EM79"/>
<feature type="compositionally biased region" description="Basic residues" evidence="1">
    <location>
        <begin position="198"/>
        <end position="209"/>
    </location>
</feature>
<feature type="region of interest" description="Disordered" evidence="1">
    <location>
        <begin position="183"/>
        <end position="209"/>
    </location>
</feature>
<dbReference type="EMBL" id="DS549985">
    <property type="protein sequence ID" value="EDR24297.1"/>
    <property type="molecule type" value="Genomic_DNA"/>
</dbReference>
<evidence type="ECO:0000313" key="2">
    <source>
        <dbReference type="EMBL" id="EDR24297.1"/>
    </source>
</evidence>